<dbReference type="PANTHER" id="PTHR13748:SF62">
    <property type="entry name" value="COBW DOMAIN-CONTAINING PROTEIN"/>
    <property type="match status" value="1"/>
</dbReference>
<proteinExistence type="predicted"/>
<feature type="compositionally biased region" description="Basic and acidic residues" evidence="1">
    <location>
        <begin position="247"/>
        <end position="259"/>
    </location>
</feature>
<name>A0A1R1PSE5_ZANCU</name>
<dbReference type="Gene3D" id="3.40.50.300">
    <property type="entry name" value="P-loop containing nucleotide triphosphate hydrolases"/>
    <property type="match status" value="1"/>
</dbReference>
<dbReference type="OrthoDB" id="272672at2759"/>
<reference evidence="4" key="1">
    <citation type="submission" date="2017-01" db="EMBL/GenBank/DDBJ databases">
        <authorList>
            <person name="Wang Y."/>
            <person name="White M."/>
            <person name="Kvist S."/>
            <person name="Moncalvo J.-M."/>
        </authorList>
    </citation>
    <scope>NUCLEOTIDE SEQUENCE [LARGE SCALE GENOMIC DNA]</scope>
    <source>
        <strain evidence="4">COL-18-3</strain>
    </source>
</reference>
<feature type="domain" description="CobW/HypB/UreG nucleotide-binding" evidence="2">
    <location>
        <begin position="20"/>
        <end position="189"/>
    </location>
</feature>
<feature type="region of interest" description="Disordered" evidence="1">
    <location>
        <begin position="238"/>
        <end position="259"/>
    </location>
</feature>
<gene>
    <name evidence="3" type="ORF">AX774_g2626</name>
</gene>
<evidence type="ECO:0000256" key="1">
    <source>
        <dbReference type="SAM" id="MobiDB-lite"/>
    </source>
</evidence>
<dbReference type="EMBL" id="LSSK01000296">
    <property type="protein sequence ID" value="OMH83871.1"/>
    <property type="molecule type" value="Genomic_DNA"/>
</dbReference>
<evidence type="ECO:0000313" key="3">
    <source>
        <dbReference type="EMBL" id="OMH83871.1"/>
    </source>
</evidence>
<dbReference type="InterPro" id="IPR027417">
    <property type="entry name" value="P-loop_NTPase"/>
</dbReference>
<dbReference type="InterPro" id="IPR051316">
    <property type="entry name" value="Zinc-reg_GTPase_activator"/>
</dbReference>
<dbReference type="InterPro" id="IPR003495">
    <property type="entry name" value="CobW/HypB/UreG_nucleotide-bd"/>
</dbReference>
<dbReference type="GO" id="GO:0005737">
    <property type="term" value="C:cytoplasm"/>
    <property type="evidence" value="ECO:0007669"/>
    <property type="project" value="TreeGrafter"/>
</dbReference>
<accession>A0A1R1PSE5</accession>
<protein>
    <submittedName>
        <fullName evidence="3">COBW domain-containing protein</fullName>
    </submittedName>
</protein>
<sequence>MNPNPGNIKYKEVTDVGSVPVTVFTGFLGSGKTTVIMNLLKKVDPKYNIVLLKNEFGDAETDSAIARESNLQVKEMINGCLCCVLVGQMKNALIEIKTKYNPDRIIVETSGSAFPAPIAWQIRQMKEDGFHLDSILTVIDCANFMGYEDTSYTARLQAQYTDMILMNKIELVNERQMDLVLDRVNELNTDTIKLYINREDPAYTNTSGVTGINVSPDVVFGIDTELFRLEDKDGFSNSIHANSDSTNHTHDHAHDDGHSENEVDIIQIKIKLPNPSFLSETAVEQPPTGENEKNGTKYVDDISKMIGYEYSYLINLLSSLPCEDVYRVKGVIRVSDAQKNMLELAPTTLPQTDLDADCSSAFQISPLYILNFAFGRFTLSPITNDDLKSELGDYLLKIVVLGTSLRFLYKKIVDGFNATSEQVEAKWSKRRF</sequence>
<dbReference type="Proteomes" id="UP000188320">
    <property type="component" value="Unassembled WGS sequence"/>
</dbReference>
<dbReference type="CDD" id="cd03112">
    <property type="entry name" value="CobW-like"/>
    <property type="match status" value="1"/>
</dbReference>
<keyword evidence="4" id="KW-1185">Reference proteome</keyword>
<comment type="caution">
    <text evidence="3">The sequence shown here is derived from an EMBL/GenBank/DDBJ whole genome shotgun (WGS) entry which is preliminary data.</text>
</comment>
<organism evidence="3 4">
    <name type="scientific">Zancudomyces culisetae</name>
    <name type="common">Gut fungus</name>
    <name type="synonym">Smittium culisetae</name>
    <dbReference type="NCBI Taxonomy" id="1213189"/>
    <lineage>
        <taxon>Eukaryota</taxon>
        <taxon>Fungi</taxon>
        <taxon>Fungi incertae sedis</taxon>
        <taxon>Zoopagomycota</taxon>
        <taxon>Kickxellomycotina</taxon>
        <taxon>Harpellomycetes</taxon>
        <taxon>Harpellales</taxon>
        <taxon>Legeriomycetaceae</taxon>
        <taxon>Zancudomyces</taxon>
    </lineage>
</organism>
<evidence type="ECO:0000259" key="2">
    <source>
        <dbReference type="Pfam" id="PF02492"/>
    </source>
</evidence>
<evidence type="ECO:0000313" key="4">
    <source>
        <dbReference type="Proteomes" id="UP000188320"/>
    </source>
</evidence>
<dbReference type="Pfam" id="PF02492">
    <property type="entry name" value="cobW"/>
    <property type="match status" value="1"/>
</dbReference>
<dbReference type="AlphaFoldDB" id="A0A1R1PSE5"/>
<dbReference type="SUPFAM" id="SSF52540">
    <property type="entry name" value="P-loop containing nucleoside triphosphate hydrolases"/>
    <property type="match status" value="1"/>
</dbReference>
<dbReference type="PANTHER" id="PTHR13748">
    <property type="entry name" value="COBW-RELATED"/>
    <property type="match status" value="1"/>
</dbReference>